<reference evidence="2" key="1">
    <citation type="journal article" date="2018" name="Nat. Plants">
        <title>Whole-genome landscape of Medicago truncatula symbiotic genes.</title>
        <authorList>
            <person name="Pecrix Y."/>
            <person name="Gamas P."/>
            <person name="Carrere S."/>
        </authorList>
    </citation>
    <scope>NUCLEOTIDE SEQUENCE</scope>
    <source>
        <tissue evidence="2">Leaves</tissue>
    </source>
</reference>
<evidence type="ECO:0000256" key="1">
    <source>
        <dbReference type="SAM" id="Phobius"/>
    </source>
</evidence>
<accession>A0A396JB24</accession>
<sequence>MYRIFGLFDLRCDVYLSLTHLYWVQLPLLYGTLLYKRKKCFLIQVDIGNSDQSILLRSASSRVEFPGYRTVFTVRLVLADTLLCDLMLFSLVIVCNHSYTCSLRFTNNGFYLFIRLELIIIIIIVIVVEIL</sequence>
<proteinExistence type="predicted"/>
<evidence type="ECO:0000313" key="2">
    <source>
        <dbReference type="EMBL" id="RHN74492.1"/>
    </source>
</evidence>
<feature type="transmembrane region" description="Helical" evidence="1">
    <location>
        <begin position="14"/>
        <end position="35"/>
    </location>
</feature>
<keyword evidence="1" id="KW-0812">Transmembrane</keyword>
<feature type="transmembrane region" description="Helical" evidence="1">
    <location>
        <begin position="111"/>
        <end position="130"/>
    </location>
</feature>
<dbReference type="Gramene" id="rna10577">
    <property type="protein sequence ID" value="RHN74492.1"/>
    <property type="gene ID" value="gene10577"/>
</dbReference>
<protein>
    <recommendedName>
        <fullName evidence="3">Transmembrane protein</fullName>
    </recommendedName>
</protein>
<evidence type="ECO:0008006" key="3">
    <source>
        <dbReference type="Google" id="ProtNLM"/>
    </source>
</evidence>
<dbReference type="AlphaFoldDB" id="A0A396JB24"/>
<keyword evidence="1" id="KW-1133">Transmembrane helix</keyword>
<organism evidence="2">
    <name type="scientific">Medicago truncatula</name>
    <name type="common">Barrel medic</name>
    <name type="synonym">Medicago tribuloides</name>
    <dbReference type="NCBI Taxonomy" id="3880"/>
    <lineage>
        <taxon>Eukaryota</taxon>
        <taxon>Viridiplantae</taxon>
        <taxon>Streptophyta</taxon>
        <taxon>Embryophyta</taxon>
        <taxon>Tracheophyta</taxon>
        <taxon>Spermatophyta</taxon>
        <taxon>Magnoliopsida</taxon>
        <taxon>eudicotyledons</taxon>
        <taxon>Gunneridae</taxon>
        <taxon>Pentapetalae</taxon>
        <taxon>rosids</taxon>
        <taxon>fabids</taxon>
        <taxon>Fabales</taxon>
        <taxon>Fabaceae</taxon>
        <taxon>Papilionoideae</taxon>
        <taxon>50 kb inversion clade</taxon>
        <taxon>NPAAA clade</taxon>
        <taxon>Hologalegina</taxon>
        <taxon>IRL clade</taxon>
        <taxon>Trifolieae</taxon>
        <taxon>Medicago</taxon>
    </lineage>
</organism>
<gene>
    <name evidence="2" type="ORF">MtrunA17_Chr2g0311011</name>
</gene>
<dbReference type="EMBL" id="PSQE01000002">
    <property type="protein sequence ID" value="RHN74492.1"/>
    <property type="molecule type" value="Genomic_DNA"/>
</dbReference>
<name>A0A396JB24_MEDTR</name>
<keyword evidence="1" id="KW-0472">Membrane</keyword>
<comment type="caution">
    <text evidence="2">The sequence shown here is derived from an EMBL/GenBank/DDBJ whole genome shotgun (WGS) entry which is preliminary data.</text>
</comment>
<dbReference type="Proteomes" id="UP000265566">
    <property type="component" value="Chromosome 2"/>
</dbReference>
<feature type="transmembrane region" description="Helical" evidence="1">
    <location>
        <begin position="76"/>
        <end position="99"/>
    </location>
</feature>